<evidence type="ECO:0000313" key="8">
    <source>
        <dbReference type="EMBL" id="KRM67828.1"/>
    </source>
</evidence>
<protein>
    <submittedName>
        <fullName evidence="8">CDP-glycerol poly(Glycerophosphate) glycerophosphotransferase</fullName>
    </submittedName>
</protein>
<dbReference type="Gene3D" id="3.40.50.12580">
    <property type="match status" value="2"/>
</dbReference>
<dbReference type="GO" id="GO:0047355">
    <property type="term" value="F:CDP-glycerol glycerophosphotransferase activity"/>
    <property type="evidence" value="ECO:0007669"/>
    <property type="project" value="InterPro"/>
</dbReference>
<evidence type="ECO:0000256" key="6">
    <source>
        <dbReference type="ARBA" id="ARBA00023136"/>
    </source>
</evidence>
<name>A0A0R2APZ0_9LACO</name>
<comment type="similarity">
    <text evidence="2">Belongs to the CDP-glycerol glycerophosphotransferase family.</text>
</comment>
<dbReference type="InterPro" id="IPR051612">
    <property type="entry name" value="Teichoic_Acid_Biosynth"/>
</dbReference>
<evidence type="ECO:0000259" key="7">
    <source>
        <dbReference type="Pfam" id="PF00535"/>
    </source>
</evidence>
<dbReference type="Pfam" id="PF04464">
    <property type="entry name" value="Glyphos_transf"/>
    <property type="match status" value="2"/>
</dbReference>
<evidence type="ECO:0000256" key="1">
    <source>
        <dbReference type="ARBA" id="ARBA00004202"/>
    </source>
</evidence>
<keyword evidence="3" id="KW-1003">Cell membrane</keyword>
<sequence>MDSIANTEFPKENLEVLMIDDGATDSTPQIIDEYAKKYDFFKAFHKENGGISSTRNFGIDKANGKYLAFVDGDDIVPSDAYTKMVYKAEMNNSDVTLGFVKRFDSSRYQNSFLHKFAVKDDLDRTHISNNHDLLYDTTVWNKVYRLDFLKDNNIKFIPDIIYEDIPFTMLIHLLSKNTTVISDVVYNWRWRETHDSITQSRNAITNFNSRLNALNICWDILKKYDYLKNDDLINAFKTKILNLDLYIFLENVGDNEEDYIYKIQELVYKFLRDWQMLDLKLASSLSIKHQVVYYAVKTGNLNLLKRFTYDKNVIEFKHTLRGKKYSVSIVDNNDPELIKNINFYDDSLNIAQRLNNFYYAKQDTEIAGSGFFKINHLPLVKRVGKENNVNEKISAKLVNVDNGKQMSISFKRIATSRYKRILRPKSAWKNAKYRFRFDIEKAVNTLGIGTWKIRSTNQVDGKFIASEFISNPRGKATDKVLKPLDKYNVRISSKFNTNNELSFTVDSLNLIGSDKANWIRKPVINENKINFEAGIINPDTVKAIISDDNGKFVDGNISSNNGKCLISFDIKSIEKTFMHKKGHLLLLHTRTNHKINYEFEVNSSNEHFNVLDNKDLNVYQNNTPNILISMSYRNANLSSIKIVGHKTLKINTSLNIDLANYKLDLSKSKIEMISTDKSVRKVIDADNGNFKINNNAFSFEVEMLKKHQDNLNILKGNYVFKLYLNINNSIKLVKLLNTDAIKLNKTKIALNSKQDVAFVNAKSNHLDELTVRVTQPFVGFLSKSKARRAISYSVLYPLMRLLPLRKVMVFDAYWSSKFDSNEKLMYEYVQKHHPEIKTVWFFKNSQTEINGNGLRVKTDSFKYWYYLAVSKYLIQNTNFPNQYLKRKNQIEVETLHGTFLKHMGFDEPYFRTATPKIQNAFARRNRRWDYMVVPSEYMARTASSAFDYHQKLIKAGFPRNDELYTNNNETYINHVKEKLGIPKDKKVILYAPTYRADEGFDFNLNLDDLEKNLSEEYVLLVRLHYFVAHSNSFYDNPGFVFDVSDYENINDLYLISDLMITDYSSVMFDYAHLKRPMLFYAYDKDWYLDDENRGVYLDYEKEIPGPIVENQNDLVKCIKNISNISVEYDAKLSDFHDKFAEFGNAGDASKNVVETILATKNSDLDQEPVKKVIFNKFWHFFKIKNFQATMLNYLSNKLSKKNIIMFESFFGTQYSDNPKAIYEYMKKNHPEYKMYWNVNSEYVDYFKEHNIPYIVRFGYKGIFKQSRAKYWVTNVRRPFRWHPAKDTTVLQTWHGTPLKTIGADVNIVTMPGNNPAKYHKQVYNDDRRWSKLIAPNMYSNLIMQRAFRKNENQMMLTGYPRNDILSNYTDADIVRIKNKLGISGDKKVILYAPTWRDDEYVKDSEFTARLHLDLNKIKSHYGKDVLILVRTHYLISNSLDLSDFSDIAMDVSLYEDISELYLVSDVLITDYSSVMFDYSILKRPIIFFAYDLEKYAGDIRGFYFDFVNSAPGKIVKTSDEVISELDNIFKNHWEPDDKYIAFYNKYNKWMDGSATERVVNQLLNDNNVKMNFDDNLSKYNLRNLMSLKDGTAVWDVNKDFTVDDSRGFLENYNCSVNDKFKVNKVMFLQSQAFDEQVGNIVYALIEYNGKPAYVNADNLE</sequence>
<dbReference type="InterPro" id="IPR029044">
    <property type="entry name" value="Nucleotide-diphossugar_trans"/>
</dbReference>
<proteinExistence type="inferred from homology"/>
<dbReference type="SUPFAM" id="SSF53756">
    <property type="entry name" value="UDP-Glycosyltransferase/glycogen phosphorylase"/>
    <property type="match status" value="2"/>
</dbReference>
<dbReference type="InterPro" id="IPR007554">
    <property type="entry name" value="Glycerophosphate_synth"/>
</dbReference>
<dbReference type="Gene3D" id="3.90.550.10">
    <property type="entry name" value="Spore Coat Polysaccharide Biosynthesis Protein SpsA, Chain A"/>
    <property type="match status" value="1"/>
</dbReference>
<feature type="domain" description="Glycosyltransferase 2-like" evidence="7">
    <location>
        <begin position="2"/>
        <end position="116"/>
    </location>
</feature>
<comment type="caution">
    <text evidence="8">The sequence shown here is derived from an EMBL/GenBank/DDBJ whole genome shotgun (WGS) entry which is preliminary data.</text>
</comment>
<dbReference type="STRING" id="1423781.FD06_GL000548"/>
<dbReference type="GO" id="GO:0005886">
    <property type="term" value="C:plasma membrane"/>
    <property type="evidence" value="ECO:0007669"/>
    <property type="project" value="UniProtKB-SubCell"/>
</dbReference>
<dbReference type="SUPFAM" id="SSF53448">
    <property type="entry name" value="Nucleotide-diphospho-sugar transferases"/>
    <property type="match status" value="1"/>
</dbReference>
<comment type="subcellular location">
    <subcellularLocation>
        <location evidence="1">Cell membrane</location>
        <topology evidence="1">Peripheral membrane protein</topology>
    </subcellularLocation>
</comment>
<organism evidence="8 9">
    <name type="scientific">Apilactobacillus ozensis DSM 23829 = JCM 17196</name>
    <dbReference type="NCBI Taxonomy" id="1423781"/>
    <lineage>
        <taxon>Bacteria</taxon>
        <taxon>Bacillati</taxon>
        <taxon>Bacillota</taxon>
        <taxon>Bacilli</taxon>
        <taxon>Lactobacillales</taxon>
        <taxon>Lactobacillaceae</taxon>
        <taxon>Apilactobacillus</taxon>
    </lineage>
</organism>
<evidence type="ECO:0000256" key="3">
    <source>
        <dbReference type="ARBA" id="ARBA00022475"/>
    </source>
</evidence>
<dbReference type="InterPro" id="IPR001173">
    <property type="entry name" value="Glyco_trans_2-like"/>
</dbReference>
<dbReference type="PANTHER" id="PTHR37316:SF3">
    <property type="entry name" value="TEICHOIC ACID GLYCEROL-PHOSPHATE TRANSFERASE"/>
    <property type="match status" value="1"/>
</dbReference>
<dbReference type="InterPro" id="IPR043148">
    <property type="entry name" value="TagF_C"/>
</dbReference>
<dbReference type="Proteomes" id="UP000052012">
    <property type="component" value="Unassembled WGS sequence"/>
</dbReference>
<evidence type="ECO:0000256" key="4">
    <source>
        <dbReference type="ARBA" id="ARBA00022679"/>
    </source>
</evidence>
<dbReference type="Gene3D" id="3.40.50.11820">
    <property type="match status" value="2"/>
</dbReference>
<dbReference type="PATRIC" id="fig|1423781.4.peg.561"/>
<dbReference type="EMBL" id="AYYQ01000035">
    <property type="protein sequence ID" value="KRM67828.1"/>
    <property type="molecule type" value="Genomic_DNA"/>
</dbReference>
<dbReference type="GO" id="GO:0019350">
    <property type="term" value="P:teichoic acid biosynthetic process"/>
    <property type="evidence" value="ECO:0007669"/>
    <property type="project" value="UniProtKB-KW"/>
</dbReference>
<dbReference type="Pfam" id="PF00535">
    <property type="entry name" value="Glycos_transf_2"/>
    <property type="match status" value="1"/>
</dbReference>
<evidence type="ECO:0000313" key="9">
    <source>
        <dbReference type="Proteomes" id="UP000052012"/>
    </source>
</evidence>
<keyword evidence="9" id="KW-1185">Reference proteome</keyword>
<reference evidence="8 9" key="1">
    <citation type="journal article" date="2015" name="Genome Announc.">
        <title>Expanding the biotechnology potential of lactobacilli through comparative genomics of 213 strains and associated genera.</title>
        <authorList>
            <person name="Sun Z."/>
            <person name="Harris H.M."/>
            <person name="McCann A."/>
            <person name="Guo C."/>
            <person name="Argimon S."/>
            <person name="Zhang W."/>
            <person name="Yang X."/>
            <person name="Jeffery I.B."/>
            <person name="Cooney J.C."/>
            <person name="Kagawa T.F."/>
            <person name="Liu W."/>
            <person name="Song Y."/>
            <person name="Salvetti E."/>
            <person name="Wrobel A."/>
            <person name="Rasinkangas P."/>
            <person name="Parkhill J."/>
            <person name="Rea M.C."/>
            <person name="O'Sullivan O."/>
            <person name="Ritari J."/>
            <person name="Douillard F.P."/>
            <person name="Paul Ross R."/>
            <person name="Yang R."/>
            <person name="Briner A.E."/>
            <person name="Felis G.E."/>
            <person name="de Vos W.M."/>
            <person name="Barrangou R."/>
            <person name="Klaenhammer T.R."/>
            <person name="Caufield P.W."/>
            <person name="Cui Y."/>
            <person name="Zhang H."/>
            <person name="O'Toole P.W."/>
        </authorList>
    </citation>
    <scope>NUCLEOTIDE SEQUENCE [LARGE SCALE GENOMIC DNA]</scope>
    <source>
        <strain evidence="8 9">DSM 23829</strain>
    </source>
</reference>
<gene>
    <name evidence="8" type="ORF">FD06_GL000548</name>
</gene>
<evidence type="ECO:0000256" key="2">
    <source>
        <dbReference type="ARBA" id="ARBA00010488"/>
    </source>
</evidence>
<keyword evidence="5" id="KW-0777">Teichoic acid biosynthesis</keyword>
<evidence type="ECO:0000256" key="5">
    <source>
        <dbReference type="ARBA" id="ARBA00022944"/>
    </source>
</evidence>
<keyword evidence="4 8" id="KW-0808">Transferase</keyword>
<dbReference type="PANTHER" id="PTHR37316">
    <property type="entry name" value="TEICHOIC ACID GLYCEROL-PHOSPHATE PRIMASE"/>
    <property type="match status" value="1"/>
</dbReference>
<accession>A0A0R2APZ0</accession>
<dbReference type="InterPro" id="IPR043149">
    <property type="entry name" value="TagF_N"/>
</dbReference>
<dbReference type="CDD" id="cd00761">
    <property type="entry name" value="Glyco_tranf_GTA_type"/>
    <property type="match status" value="1"/>
</dbReference>
<keyword evidence="6" id="KW-0472">Membrane</keyword>